<name>A0A7G8LI34_9CAUD</name>
<dbReference type="RefSeq" id="YP_010014157.1">
    <property type="nucleotide sequence ID" value="NC_053516.1"/>
</dbReference>
<protein>
    <submittedName>
        <fullName evidence="1">Uncharacterized protein</fullName>
    </submittedName>
</protein>
<keyword evidence="2" id="KW-1185">Reference proteome</keyword>
<sequence length="85" mass="9787">MGVLLSRAELERLKEAAAWLDQQPEVKARERQLAAILEHEMRLAGWDGTGDLRPWFTRCMEINLALDQTQGRPPSIQNWPGYEAR</sequence>
<dbReference type="KEGG" id="vg:63210850"/>
<evidence type="ECO:0000313" key="2">
    <source>
        <dbReference type="Proteomes" id="UP000515841"/>
    </source>
</evidence>
<accession>A0A7G8LI34</accession>
<dbReference type="EMBL" id="MT658803">
    <property type="protein sequence ID" value="QNJ56906.1"/>
    <property type="molecule type" value="Genomic_DNA"/>
</dbReference>
<proteinExistence type="predicted"/>
<dbReference type="Proteomes" id="UP000515841">
    <property type="component" value="Segment"/>
</dbReference>
<reference evidence="1 2" key="1">
    <citation type="submission" date="2020-06" db="EMBL/GenBank/DDBJ databases">
        <authorList>
            <person name="Spencer C.E."/>
            <person name="Frederick G.D."/>
            <person name="Baliraine F.N."/>
            <person name="Favela G."/>
            <person name="Farmer V."/>
            <person name="Galindo A."/>
            <person name="Garlena R.A."/>
            <person name="Russell D.A."/>
            <person name="Pope W.H."/>
            <person name="Jacobs-Sera D."/>
            <person name="Hatfull G.F."/>
        </authorList>
    </citation>
    <scope>NUCLEOTIDE SEQUENCE [LARGE SCALE GENOMIC DNA]</scope>
</reference>
<dbReference type="GeneID" id="63210850"/>
<gene>
    <name evidence="1" type="primary">107</name>
    <name evidence="1" type="ORF">SEA_REINDEER_107</name>
</gene>
<evidence type="ECO:0000313" key="1">
    <source>
        <dbReference type="EMBL" id="QNJ56906.1"/>
    </source>
</evidence>
<organism evidence="1 2">
    <name type="scientific">Mycobacterium phage Reindeer</name>
    <dbReference type="NCBI Taxonomy" id="2762283"/>
    <lineage>
        <taxon>Viruses</taxon>
        <taxon>Duplodnaviria</taxon>
        <taxon>Heunggongvirae</taxon>
        <taxon>Uroviricota</taxon>
        <taxon>Caudoviricetes</taxon>
        <taxon>Vilmaviridae</taxon>
        <taxon>Mclasvirinae</taxon>
        <taxon>Bongovirus</taxon>
        <taxon>Bongovirus reindeer</taxon>
    </lineage>
</organism>